<gene>
    <name evidence="1" type="ORF">BV22DRAFT_1095590</name>
</gene>
<comment type="caution">
    <text evidence="1">The sequence shown here is derived from an EMBL/GenBank/DDBJ whole genome shotgun (WGS) entry which is preliminary data.</text>
</comment>
<dbReference type="EMBL" id="MU266506">
    <property type="protein sequence ID" value="KAH7921904.1"/>
    <property type="molecule type" value="Genomic_DNA"/>
</dbReference>
<reference evidence="1" key="1">
    <citation type="journal article" date="2021" name="New Phytol.">
        <title>Evolutionary innovations through gain and loss of genes in the ectomycorrhizal Boletales.</title>
        <authorList>
            <person name="Wu G."/>
            <person name="Miyauchi S."/>
            <person name="Morin E."/>
            <person name="Kuo A."/>
            <person name="Drula E."/>
            <person name="Varga T."/>
            <person name="Kohler A."/>
            <person name="Feng B."/>
            <person name="Cao Y."/>
            <person name="Lipzen A."/>
            <person name="Daum C."/>
            <person name="Hundley H."/>
            <person name="Pangilinan J."/>
            <person name="Johnson J."/>
            <person name="Barry K."/>
            <person name="LaButti K."/>
            <person name="Ng V."/>
            <person name="Ahrendt S."/>
            <person name="Min B."/>
            <person name="Choi I.G."/>
            <person name="Park H."/>
            <person name="Plett J.M."/>
            <person name="Magnuson J."/>
            <person name="Spatafora J.W."/>
            <person name="Nagy L.G."/>
            <person name="Henrissat B."/>
            <person name="Grigoriev I.V."/>
            <person name="Yang Z.L."/>
            <person name="Xu J."/>
            <person name="Martin F.M."/>
        </authorList>
    </citation>
    <scope>NUCLEOTIDE SEQUENCE</scope>
    <source>
        <strain evidence="1">KUC20120723A-06</strain>
    </source>
</reference>
<sequence length="666" mass="73636">MPRRPSKKSKSNAKPRPVDRKNSSIKRWNTVTDIELDEEDQFHASRDKILLEGDEANDDEDGDEDEVFGLQGLSSDEEPEDEDAEYDVDMDEEPPSQKKKSKSSKSKLKSKSKQASSPSPGADSEEEEETWGRGKAAYYSSNAAQLDSDDDEANELEEQEARRLQAKARDAMLEDDFGLGEEIEGEVGAADVEELLAKPLQPSKPALPTDKASLLRHLERENPEALALARDWDDTARNLLLTQAKVAALNGMDGDTVEVGLLHLYYQALLTYATTLAFYLHLRASSKYASRPELLRTHPVLKRLLSLKQSLNTLENLGIGSTGEDEDDAEDEDDDDDDDEGTVGEEMPDLWSLISKKGLDNDELEQLLMDAATQTKPKGKTLSKPLVSQPPKKKRKTSDSDPHSKTPVFDLVEPTFPSSSSVSKKNAVHADSSNVIDAFGEATSLQHADATDKQARKKSLRFHVSRIESASARRQNARVNAAGGDDDIPYRERRKERDARLEKERLRKAGTLGMGGDDLDDVDPEDNAKVGGKKRRREMEVDADADDAEEGPDGYYQLVKQKAMEKKAKKKADYEEAQAAARPSFDSGDSSGPRSITRAILKNKGLTPHRSKSVRNPRVKKRQKFEKAKKRVSSQKAVFKGGIGDVAKYAGETSGISKVVKSVRLG</sequence>
<proteinExistence type="predicted"/>
<name>A0ACB8B9D9_9AGAM</name>
<dbReference type="Proteomes" id="UP000790709">
    <property type="component" value="Unassembled WGS sequence"/>
</dbReference>
<accession>A0ACB8B9D9</accession>
<keyword evidence="2" id="KW-1185">Reference proteome</keyword>
<protein>
    <submittedName>
        <fullName evidence="1">Uncharacterized protein</fullName>
    </submittedName>
</protein>
<evidence type="ECO:0000313" key="1">
    <source>
        <dbReference type="EMBL" id="KAH7921904.1"/>
    </source>
</evidence>
<organism evidence="1 2">
    <name type="scientific">Leucogyrophana mollusca</name>
    <dbReference type="NCBI Taxonomy" id="85980"/>
    <lineage>
        <taxon>Eukaryota</taxon>
        <taxon>Fungi</taxon>
        <taxon>Dikarya</taxon>
        <taxon>Basidiomycota</taxon>
        <taxon>Agaricomycotina</taxon>
        <taxon>Agaricomycetes</taxon>
        <taxon>Agaricomycetidae</taxon>
        <taxon>Boletales</taxon>
        <taxon>Boletales incertae sedis</taxon>
        <taxon>Leucogyrophana</taxon>
    </lineage>
</organism>
<evidence type="ECO:0000313" key="2">
    <source>
        <dbReference type="Proteomes" id="UP000790709"/>
    </source>
</evidence>